<accession>A0A9Q0HU95</accession>
<evidence type="ECO:0000256" key="11">
    <source>
        <dbReference type="ARBA" id="ARBA00023034"/>
    </source>
</evidence>
<dbReference type="CDD" id="cd00054">
    <property type="entry name" value="EGF_CA"/>
    <property type="match status" value="1"/>
</dbReference>
<evidence type="ECO:0000256" key="2">
    <source>
        <dbReference type="ARBA" id="ARBA00007038"/>
    </source>
</evidence>
<dbReference type="InterPro" id="IPR018097">
    <property type="entry name" value="EGF_Ca-bd_CS"/>
</dbReference>
<comment type="similarity">
    <text evidence="2">Belongs to the VSR (BP-80) family.</text>
</comment>
<comment type="subcellular location">
    <subcellularLocation>
        <location evidence="1">Golgi apparatus membrane</location>
    </subcellularLocation>
</comment>
<keyword evidence="19" id="KW-1185">Reference proteome</keyword>
<evidence type="ECO:0000256" key="4">
    <source>
        <dbReference type="ARBA" id="ARBA00022536"/>
    </source>
</evidence>
<evidence type="ECO:0000256" key="6">
    <source>
        <dbReference type="ARBA" id="ARBA00022729"/>
    </source>
</evidence>
<dbReference type="PANTHER" id="PTHR22702:SF4">
    <property type="entry name" value="VACUOLAR-SORTING RECEPTOR 6-LIKE"/>
    <property type="match status" value="1"/>
</dbReference>
<keyword evidence="8" id="KW-0106">Calcium</keyword>
<keyword evidence="11" id="KW-0333">Golgi apparatus</keyword>
<dbReference type="SUPFAM" id="SSF52025">
    <property type="entry name" value="PA domain"/>
    <property type="match status" value="1"/>
</dbReference>
<keyword evidence="6 16" id="KW-0732">Signal</keyword>
<evidence type="ECO:0000256" key="5">
    <source>
        <dbReference type="ARBA" id="ARBA00022692"/>
    </source>
</evidence>
<dbReference type="Proteomes" id="UP001151287">
    <property type="component" value="Unassembled WGS sequence"/>
</dbReference>
<comment type="caution">
    <text evidence="18">The sequence shown here is derived from an EMBL/GenBank/DDBJ whole genome shotgun (WGS) entry which is preliminary data.</text>
</comment>
<keyword evidence="10 15" id="KW-1133">Transmembrane helix</keyword>
<dbReference type="FunFam" id="2.10.25.10:FF:000178">
    <property type="entry name" value="vacuolar-sorting receptor 1"/>
    <property type="match status" value="1"/>
</dbReference>
<evidence type="ECO:0000256" key="15">
    <source>
        <dbReference type="SAM" id="Phobius"/>
    </source>
</evidence>
<organism evidence="18 19">
    <name type="scientific">Rhynchospora breviuscula</name>
    <dbReference type="NCBI Taxonomy" id="2022672"/>
    <lineage>
        <taxon>Eukaryota</taxon>
        <taxon>Viridiplantae</taxon>
        <taxon>Streptophyta</taxon>
        <taxon>Embryophyta</taxon>
        <taxon>Tracheophyta</taxon>
        <taxon>Spermatophyta</taxon>
        <taxon>Magnoliopsida</taxon>
        <taxon>Liliopsida</taxon>
        <taxon>Poales</taxon>
        <taxon>Cyperaceae</taxon>
        <taxon>Cyperoideae</taxon>
        <taxon>Rhynchosporeae</taxon>
        <taxon>Rhynchospora</taxon>
    </lineage>
</organism>
<dbReference type="GO" id="GO:0005509">
    <property type="term" value="F:calcium ion binding"/>
    <property type="evidence" value="ECO:0007669"/>
    <property type="project" value="InterPro"/>
</dbReference>
<reference evidence="18" key="1">
    <citation type="journal article" date="2022" name="Cell">
        <title>Repeat-based holocentromeres influence genome architecture and karyotype evolution.</title>
        <authorList>
            <person name="Hofstatter P.G."/>
            <person name="Thangavel G."/>
            <person name="Lux T."/>
            <person name="Neumann P."/>
            <person name="Vondrak T."/>
            <person name="Novak P."/>
            <person name="Zhang M."/>
            <person name="Costa L."/>
            <person name="Castellani M."/>
            <person name="Scott A."/>
            <person name="Toegelov H."/>
            <person name="Fuchs J."/>
            <person name="Mata-Sucre Y."/>
            <person name="Dias Y."/>
            <person name="Vanzela A.L.L."/>
            <person name="Huettel B."/>
            <person name="Almeida C.C.S."/>
            <person name="Simkova H."/>
            <person name="Souza G."/>
            <person name="Pedrosa-Harand A."/>
            <person name="Macas J."/>
            <person name="Mayer K.F.X."/>
            <person name="Houben A."/>
            <person name="Marques A."/>
        </authorList>
    </citation>
    <scope>NUCLEOTIDE SEQUENCE</scope>
    <source>
        <strain evidence="18">RhyBre1mFocal</strain>
    </source>
</reference>
<dbReference type="InterPro" id="IPR046450">
    <property type="entry name" value="PA_dom_sf"/>
</dbReference>
<dbReference type="InterPro" id="IPR056858">
    <property type="entry name" value="VSR_TRX"/>
</dbReference>
<keyword evidence="5 15" id="KW-0812">Transmembrane</keyword>
<dbReference type="OrthoDB" id="10045365at2759"/>
<dbReference type="PROSITE" id="PS01187">
    <property type="entry name" value="EGF_CA"/>
    <property type="match status" value="1"/>
</dbReference>
<evidence type="ECO:0000256" key="3">
    <source>
        <dbReference type="ARBA" id="ARBA00022448"/>
    </source>
</evidence>
<dbReference type="Pfam" id="PF02225">
    <property type="entry name" value="PA"/>
    <property type="match status" value="1"/>
</dbReference>
<dbReference type="AlphaFoldDB" id="A0A9Q0HU95"/>
<dbReference type="GO" id="GO:0006623">
    <property type="term" value="P:protein targeting to vacuole"/>
    <property type="evidence" value="ECO:0007669"/>
    <property type="project" value="UniProtKB-ARBA"/>
</dbReference>
<dbReference type="Gene3D" id="3.50.30.30">
    <property type="match status" value="1"/>
</dbReference>
<evidence type="ECO:0000256" key="14">
    <source>
        <dbReference type="ARBA" id="ARBA00023180"/>
    </source>
</evidence>
<gene>
    <name evidence="18" type="ORF">LUZ63_006565</name>
</gene>
<dbReference type="InterPro" id="IPR001881">
    <property type="entry name" value="EGF-like_Ca-bd_dom"/>
</dbReference>
<feature type="domain" description="EGF-like calcium-binding" evidence="17">
    <location>
        <begin position="513"/>
        <end position="555"/>
    </location>
</feature>
<evidence type="ECO:0000256" key="12">
    <source>
        <dbReference type="ARBA" id="ARBA00023136"/>
    </source>
</evidence>
<evidence type="ECO:0000256" key="16">
    <source>
        <dbReference type="SAM" id="SignalP"/>
    </source>
</evidence>
<keyword evidence="14" id="KW-0325">Glycoprotein</keyword>
<feature type="transmembrane region" description="Helical" evidence="15">
    <location>
        <begin position="562"/>
        <end position="585"/>
    </location>
</feature>
<keyword evidence="7" id="KW-0677">Repeat</keyword>
<evidence type="ECO:0000259" key="17">
    <source>
        <dbReference type="SMART" id="SM00179"/>
    </source>
</evidence>
<evidence type="ECO:0000256" key="8">
    <source>
        <dbReference type="ARBA" id="ARBA00022837"/>
    </source>
</evidence>
<dbReference type="FunFam" id="3.50.30.30:FF:000001">
    <property type="entry name" value="Vacuolar-sorting receptor 1"/>
    <property type="match status" value="1"/>
</dbReference>
<feature type="chain" id="PRO_5040112893" description="EGF-like calcium-binding domain-containing protein" evidence="16">
    <location>
        <begin position="26"/>
        <end position="623"/>
    </location>
</feature>
<protein>
    <recommendedName>
        <fullName evidence="17">EGF-like calcium-binding domain-containing protein</fullName>
    </recommendedName>
</protein>
<dbReference type="InterPro" id="IPR003137">
    <property type="entry name" value="PA_domain"/>
</dbReference>
<dbReference type="SMART" id="SM00179">
    <property type="entry name" value="EGF_CA"/>
    <property type="match status" value="1"/>
</dbReference>
<evidence type="ECO:0000313" key="19">
    <source>
        <dbReference type="Proteomes" id="UP001151287"/>
    </source>
</evidence>
<evidence type="ECO:0000256" key="10">
    <source>
        <dbReference type="ARBA" id="ARBA00022989"/>
    </source>
</evidence>
<keyword evidence="12 15" id="KW-0472">Membrane</keyword>
<dbReference type="GO" id="GO:0000139">
    <property type="term" value="C:Golgi membrane"/>
    <property type="evidence" value="ECO:0007669"/>
    <property type="project" value="UniProtKB-SubCell"/>
</dbReference>
<dbReference type="Gene3D" id="2.10.25.10">
    <property type="entry name" value="Laminin"/>
    <property type="match status" value="2"/>
</dbReference>
<dbReference type="EMBL" id="JAMQYH010000002">
    <property type="protein sequence ID" value="KAJ1698053.1"/>
    <property type="molecule type" value="Genomic_DNA"/>
</dbReference>
<evidence type="ECO:0000313" key="18">
    <source>
        <dbReference type="EMBL" id="KAJ1698053.1"/>
    </source>
</evidence>
<keyword evidence="13" id="KW-1015">Disulfide bond</keyword>
<name>A0A9Q0HU95_9POAL</name>
<dbReference type="PANTHER" id="PTHR22702">
    <property type="entry name" value="PROTEASE-ASSOCIATED DOMAIN-CONTAINING PROTEIN"/>
    <property type="match status" value="1"/>
</dbReference>
<evidence type="ECO:0000256" key="9">
    <source>
        <dbReference type="ARBA" id="ARBA00022927"/>
    </source>
</evidence>
<evidence type="ECO:0000256" key="1">
    <source>
        <dbReference type="ARBA" id="ARBA00004394"/>
    </source>
</evidence>
<keyword evidence="4" id="KW-0245">EGF-like domain</keyword>
<proteinExistence type="inferred from homology"/>
<evidence type="ECO:0000256" key="13">
    <source>
        <dbReference type="ARBA" id="ARBA00023157"/>
    </source>
</evidence>
<dbReference type="Pfam" id="PF25011">
    <property type="entry name" value="VSR_TRX"/>
    <property type="match status" value="1"/>
</dbReference>
<sequence length="623" mass="69369">MRGLQSTTPLIVSLLLTTIVSTVTSRFIVEKNTVKVISPEELAGEREAAIANYGIPNYGGTLTGVVVYPDSKTNGCEDFNTKFKSNSKRPVILLVDRGDCYFALKSWNAQNAGAAAVLVGDNVDEPLLTMDTPEESFETEYVENITIPSAFITRAFTEDLKKQLKKSNQEIVVKIDWTESMPHPDERVEYEFWTNSNDECGTRCDEQMDFVKNFKGHAQLLEKGGYTLFTPHYITWYCPEAFILSKQCKSQCINNGRYCAPDPEQDFDSGYDGKDVVIENLRQLCVHRVANTLGRSWVWWDFVTDYHIRCSMKDQKYSKDCAEEVIKSLNLPLDNIGECMGDTSADKDNDVLKTEQLVQVGHGGRGDVAILPTLVINNIQYRGKLESTAVLRAICAGFKESTEPHVCLTPDMETNECQDNNGGCWKDNKSNVTACQDTYRGRICKCPLVKGVQWEGDGYSSCKAVGPGRCSVNNGGCWSKSKDGQFFSACSDSNVNGCKCPSGFNGDGYTCVDIDECKERTACQCSGCSCKNTWGGYDCKCKGNLVYIKGEDTCIAKNMSTFGWFLTILLISCVIGVGVAGFIFYKYRLRSYMDSEIMAIMSQYMPIDNQNIEINTVREDAHA</sequence>
<keyword evidence="3" id="KW-0813">Transport</keyword>
<evidence type="ECO:0000256" key="7">
    <source>
        <dbReference type="ARBA" id="ARBA00022737"/>
    </source>
</evidence>
<keyword evidence="9" id="KW-0653">Protein transport</keyword>
<feature type="signal peptide" evidence="16">
    <location>
        <begin position="1"/>
        <end position="25"/>
    </location>
</feature>